<organism evidence="1 2">
    <name type="scientific">Dorcoceras hygrometricum</name>
    <dbReference type="NCBI Taxonomy" id="472368"/>
    <lineage>
        <taxon>Eukaryota</taxon>
        <taxon>Viridiplantae</taxon>
        <taxon>Streptophyta</taxon>
        <taxon>Embryophyta</taxon>
        <taxon>Tracheophyta</taxon>
        <taxon>Spermatophyta</taxon>
        <taxon>Magnoliopsida</taxon>
        <taxon>eudicotyledons</taxon>
        <taxon>Gunneridae</taxon>
        <taxon>Pentapetalae</taxon>
        <taxon>asterids</taxon>
        <taxon>lamiids</taxon>
        <taxon>Lamiales</taxon>
        <taxon>Gesneriaceae</taxon>
        <taxon>Didymocarpoideae</taxon>
        <taxon>Trichosporeae</taxon>
        <taxon>Loxocarpinae</taxon>
        <taxon>Dorcoceras</taxon>
    </lineage>
</organism>
<sequence>MPNSLALLVQTDEGLVFPVVDLIRRIYRRLHLKSQIPCEFGWSQAPRRQQEHPEPLGSLGLNGAGDEPVDYVPTGERWFWWGTSLLRGARKSHYQSILLAEPLGSLAFIMVQVRQLRDKRKVEAGTAGW</sequence>
<gene>
    <name evidence="1" type="ORF">F511_29398</name>
</gene>
<evidence type="ECO:0000313" key="2">
    <source>
        <dbReference type="Proteomes" id="UP000250235"/>
    </source>
</evidence>
<evidence type="ECO:0000313" key="1">
    <source>
        <dbReference type="EMBL" id="KZV38350.1"/>
    </source>
</evidence>
<protein>
    <submittedName>
        <fullName evidence="1">Uncharacterized protein</fullName>
    </submittedName>
</protein>
<accession>A0A2Z7C1N6</accession>
<reference evidence="1 2" key="1">
    <citation type="journal article" date="2015" name="Proc. Natl. Acad. Sci. U.S.A.">
        <title>The resurrection genome of Boea hygrometrica: A blueprint for survival of dehydration.</title>
        <authorList>
            <person name="Xiao L."/>
            <person name="Yang G."/>
            <person name="Zhang L."/>
            <person name="Yang X."/>
            <person name="Zhao S."/>
            <person name="Ji Z."/>
            <person name="Zhou Q."/>
            <person name="Hu M."/>
            <person name="Wang Y."/>
            <person name="Chen M."/>
            <person name="Xu Y."/>
            <person name="Jin H."/>
            <person name="Xiao X."/>
            <person name="Hu G."/>
            <person name="Bao F."/>
            <person name="Hu Y."/>
            <person name="Wan P."/>
            <person name="Li L."/>
            <person name="Deng X."/>
            <person name="Kuang T."/>
            <person name="Xiang C."/>
            <person name="Zhu J.K."/>
            <person name="Oliver M.J."/>
            <person name="He Y."/>
        </authorList>
    </citation>
    <scope>NUCLEOTIDE SEQUENCE [LARGE SCALE GENOMIC DNA]</scope>
    <source>
        <strain evidence="2">cv. XS01</strain>
    </source>
</reference>
<keyword evidence="2" id="KW-1185">Reference proteome</keyword>
<dbReference type="AlphaFoldDB" id="A0A2Z7C1N6"/>
<dbReference type="EMBL" id="KV001971">
    <property type="protein sequence ID" value="KZV38350.1"/>
    <property type="molecule type" value="Genomic_DNA"/>
</dbReference>
<proteinExistence type="predicted"/>
<dbReference type="Proteomes" id="UP000250235">
    <property type="component" value="Unassembled WGS sequence"/>
</dbReference>
<name>A0A2Z7C1N6_9LAMI</name>